<keyword evidence="2" id="KW-0175">Coiled coil</keyword>
<dbReference type="PANTHER" id="PTHR31088:SF9">
    <property type="entry name" value="PHAGE SHOCK PROTEIN A"/>
    <property type="match status" value="1"/>
</dbReference>
<dbReference type="Proteomes" id="UP000256763">
    <property type="component" value="Unassembled WGS sequence"/>
</dbReference>
<comment type="caution">
    <text evidence="3">The sequence shown here is derived from an EMBL/GenBank/DDBJ whole genome shotgun (WGS) entry which is preliminary data.</text>
</comment>
<dbReference type="RefSeq" id="WP_116304031.1">
    <property type="nucleotide sequence ID" value="NZ_NFZV01000037.1"/>
</dbReference>
<accession>A0A3E0WR40</accession>
<evidence type="ECO:0000313" key="3">
    <source>
        <dbReference type="EMBL" id="RFA35432.1"/>
    </source>
</evidence>
<sequence>MSLLKKMVTAIRGGANEVGEAIVDSQSLRILDQEIRDANEALRKSRTDLTNVMAQRKLAGDKLDAKQKKLDELEGYASMALEKGDESLAIEIAERIAELEGDVASEREVVENYDASIASLKKSIKQAENTLVRLKQQVDSVKATASVQRAQAAVASRHSGQDASLRTALDSLERIKGKQAERAAQMEAAETVAREENGDDLDAKLRAAGLKAENGSANAVLERLKKKREAGGAE</sequence>
<name>A0A3E0WR40_9GAMM</name>
<evidence type="ECO:0000256" key="1">
    <source>
        <dbReference type="ARBA" id="ARBA00043985"/>
    </source>
</evidence>
<protein>
    <submittedName>
        <fullName evidence="3">Phage shock protein A</fullName>
    </submittedName>
</protein>
<dbReference type="AlphaFoldDB" id="A0A3E0WR40"/>
<keyword evidence="4" id="KW-1185">Reference proteome</keyword>
<dbReference type="Pfam" id="PF04012">
    <property type="entry name" value="PspA_IM30"/>
    <property type="match status" value="1"/>
</dbReference>
<dbReference type="InterPro" id="IPR007157">
    <property type="entry name" value="PspA_VIPP1"/>
</dbReference>
<feature type="coiled-coil region" evidence="2">
    <location>
        <begin position="110"/>
        <end position="144"/>
    </location>
</feature>
<dbReference type="EMBL" id="NFZW01000012">
    <property type="protein sequence ID" value="RFA35432.1"/>
    <property type="molecule type" value="Genomic_DNA"/>
</dbReference>
<gene>
    <name evidence="3" type="ORF">CAL65_13225</name>
</gene>
<evidence type="ECO:0000256" key="2">
    <source>
        <dbReference type="SAM" id="Coils"/>
    </source>
</evidence>
<comment type="similarity">
    <text evidence="1">Belongs to the PspA/Vipp/IM30 family.</text>
</comment>
<proteinExistence type="inferred from homology"/>
<dbReference type="PANTHER" id="PTHR31088">
    <property type="entry name" value="MEMBRANE-ASSOCIATED PROTEIN VIPP1, CHLOROPLASTIC"/>
    <property type="match status" value="1"/>
</dbReference>
<reference evidence="4" key="1">
    <citation type="submission" date="2017-05" db="EMBL/GenBank/DDBJ databases">
        <authorList>
            <person name="Sharma S."/>
            <person name="Sidhu C."/>
            <person name="Pinnaka A.K."/>
        </authorList>
    </citation>
    <scope>NUCLEOTIDE SEQUENCE [LARGE SCALE GENOMIC DNA]</scope>
    <source>
        <strain evidence="4">AK93</strain>
    </source>
</reference>
<evidence type="ECO:0000313" key="4">
    <source>
        <dbReference type="Proteomes" id="UP000256763"/>
    </source>
</evidence>
<organism evidence="3 4">
    <name type="scientific">Alkalilimnicola ehrlichii</name>
    <dbReference type="NCBI Taxonomy" id="351052"/>
    <lineage>
        <taxon>Bacteria</taxon>
        <taxon>Pseudomonadati</taxon>
        <taxon>Pseudomonadota</taxon>
        <taxon>Gammaproteobacteria</taxon>
        <taxon>Chromatiales</taxon>
        <taxon>Ectothiorhodospiraceae</taxon>
        <taxon>Alkalilimnicola</taxon>
    </lineage>
</organism>
<dbReference type="OrthoDB" id="8844617at2"/>